<keyword evidence="2" id="KW-1185">Reference proteome</keyword>
<sequence>MLVSLTRDQGKRKSWLLLSYLPFIRPHIGTSQIAVNLVSWRKKRRFEYRSLEWRDRFFRGFLFGYVLGSTGFEHPSLTSHVSNPVETSTRSNETYIIPRLF</sequence>
<gene>
    <name evidence="1" type="ORF">K435DRAFT_71077</name>
</gene>
<dbReference type="Proteomes" id="UP000297245">
    <property type="component" value="Unassembled WGS sequence"/>
</dbReference>
<reference evidence="1 2" key="1">
    <citation type="journal article" date="2019" name="Nat. Ecol. Evol.">
        <title>Megaphylogeny resolves global patterns of mushroom evolution.</title>
        <authorList>
            <person name="Varga T."/>
            <person name="Krizsan K."/>
            <person name="Foldi C."/>
            <person name="Dima B."/>
            <person name="Sanchez-Garcia M."/>
            <person name="Sanchez-Ramirez S."/>
            <person name="Szollosi G.J."/>
            <person name="Szarkandi J.G."/>
            <person name="Papp V."/>
            <person name="Albert L."/>
            <person name="Andreopoulos W."/>
            <person name="Angelini C."/>
            <person name="Antonin V."/>
            <person name="Barry K.W."/>
            <person name="Bougher N.L."/>
            <person name="Buchanan P."/>
            <person name="Buyck B."/>
            <person name="Bense V."/>
            <person name="Catcheside P."/>
            <person name="Chovatia M."/>
            <person name="Cooper J."/>
            <person name="Damon W."/>
            <person name="Desjardin D."/>
            <person name="Finy P."/>
            <person name="Geml J."/>
            <person name="Haridas S."/>
            <person name="Hughes K."/>
            <person name="Justo A."/>
            <person name="Karasinski D."/>
            <person name="Kautmanova I."/>
            <person name="Kiss B."/>
            <person name="Kocsube S."/>
            <person name="Kotiranta H."/>
            <person name="LaButti K.M."/>
            <person name="Lechner B.E."/>
            <person name="Liimatainen K."/>
            <person name="Lipzen A."/>
            <person name="Lukacs Z."/>
            <person name="Mihaltcheva S."/>
            <person name="Morgado L.N."/>
            <person name="Niskanen T."/>
            <person name="Noordeloos M.E."/>
            <person name="Ohm R.A."/>
            <person name="Ortiz-Santana B."/>
            <person name="Ovrebo C."/>
            <person name="Racz N."/>
            <person name="Riley R."/>
            <person name="Savchenko A."/>
            <person name="Shiryaev A."/>
            <person name="Soop K."/>
            <person name="Spirin V."/>
            <person name="Szebenyi C."/>
            <person name="Tomsovsky M."/>
            <person name="Tulloss R.E."/>
            <person name="Uehling J."/>
            <person name="Grigoriev I.V."/>
            <person name="Vagvolgyi C."/>
            <person name="Papp T."/>
            <person name="Martin F.M."/>
            <person name="Miettinen O."/>
            <person name="Hibbett D.S."/>
            <person name="Nagy L.G."/>
        </authorList>
    </citation>
    <scope>NUCLEOTIDE SEQUENCE [LARGE SCALE GENOMIC DNA]</scope>
    <source>
        <strain evidence="1 2">CBS 962.96</strain>
    </source>
</reference>
<protein>
    <submittedName>
        <fullName evidence="1">Uncharacterized protein</fullName>
    </submittedName>
</protein>
<dbReference type="AlphaFoldDB" id="A0A4S8KQC0"/>
<dbReference type="EMBL" id="ML180302">
    <property type="protein sequence ID" value="THU77934.1"/>
    <property type="molecule type" value="Genomic_DNA"/>
</dbReference>
<accession>A0A4S8KQC0</accession>
<evidence type="ECO:0000313" key="2">
    <source>
        <dbReference type="Proteomes" id="UP000297245"/>
    </source>
</evidence>
<proteinExistence type="predicted"/>
<evidence type="ECO:0000313" key="1">
    <source>
        <dbReference type="EMBL" id="THU77934.1"/>
    </source>
</evidence>
<organism evidence="1 2">
    <name type="scientific">Dendrothele bispora (strain CBS 962.96)</name>
    <dbReference type="NCBI Taxonomy" id="1314807"/>
    <lineage>
        <taxon>Eukaryota</taxon>
        <taxon>Fungi</taxon>
        <taxon>Dikarya</taxon>
        <taxon>Basidiomycota</taxon>
        <taxon>Agaricomycotina</taxon>
        <taxon>Agaricomycetes</taxon>
        <taxon>Agaricomycetidae</taxon>
        <taxon>Agaricales</taxon>
        <taxon>Agaricales incertae sedis</taxon>
        <taxon>Dendrothele</taxon>
    </lineage>
</organism>
<name>A0A4S8KQC0_DENBC</name>